<protein>
    <submittedName>
        <fullName evidence="3">IS4 family transposase</fullName>
    </submittedName>
</protein>
<dbReference type="EMBL" id="SGWX01000001">
    <property type="protein sequence ID" value="RZS60537.1"/>
    <property type="molecule type" value="Genomic_DNA"/>
</dbReference>
<accession>A0A4Q7M192</accession>
<dbReference type="PANTHER" id="PTHR30298">
    <property type="entry name" value="H REPEAT-ASSOCIATED PREDICTED TRANSPOSASE"/>
    <property type="match status" value="1"/>
</dbReference>
<dbReference type="InterPro" id="IPR051698">
    <property type="entry name" value="Transposase_11-like"/>
</dbReference>
<dbReference type="AlphaFoldDB" id="A0A4Q7M192"/>
<dbReference type="GO" id="GO:0004803">
    <property type="term" value="F:transposase activity"/>
    <property type="evidence" value="ECO:0007669"/>
    <property type="project" value="InterPro"/>
</dbReference>
<dbReference type="Pfam" id="PF13808">
    <property type="entry name" value="DDE_Tnp_1_assoc"/>
    <property type="match status" value="1"/>
</dbReference>
<dbReference type="Proteomes" id="UP000293852">
    <property type="component" value="Unassembled WGS sequence"/>
</dbReference>
<dbReference type="GO" id="GO:0006313">
    <property type="term" value="P:DNA transposition"/>
    <property type="evidence" value="ECO:0007669"/>
    <property type="project" value="InterPro"/>
</dbReference>
<dbReference type="InterPro" id="IPR002559">
    <property type="entry name" value="Transposase_11"/>
</dbReference>
<dbReference type="RefSeq" id="WP_207216463.1">
    <property type="nucleotide sequence ID" value="NZ_SGWX01000001.1"/>
</dbReference>
<keyword evidence="4" id="KW-1185">Reference proteome</keyword>
<reference evidence="3 4" key="1">
    <citation type="submission" date="2019-02" db="EMBL/GenBank/DDBJ databases">
        <title>Sequencing the genomes of 1000 actinobacteria strains.</title>
        <authorList>
            <person name="Klenk H.-P."/>
        </authorList>
    </citation>
    <scope>NUCLEOTIDE SEQUENCE [LARGE SCALE GENOMIC DNA]</scope>
    <source>
        <strain evidence="3 4">DSM 16932</strain>
    </source>
</reference>
<dbReference type="Pfam" id="PF01609">
    <property type="entry name" value="DDE_Tnp_1"/>
    <property type="match status" value="1"/>
</dbReference>
<dbReference type="GO" id="GO:0003677">
    <property type="term" value="F:DNA binding"/>
    <property type="evidence" value="ECO:0007669"/>
    <property type="project" value="InterPro"/>
</dbReference>
<evidence type="ECO:0000259" key="1">
    <source>
        <dbReference type="Pfam" id="PF01609"/>
    </source>
</evidence>
<sequence>MSSSPVPASSSKHVSRQALLLEMLAGVVDPRDPRGRRHTVAALLAVAVGAVLTGARGFTAIAQWAKDAGPARLAVLGMRKVADESTFRRVFARLDADGLDQTLGAWAVTRVRTVGGRRVLAIDGKAVRGARKRGAAVSFLVAALEHTTGVVAGQVGIDDKSSEITAARTLIERLDLDGAVVTMDALHAQRETAAKIRAAGADFVLAVKGNQKTLHTRLKALPWKDVPAWTTTQRGHGRRATRTIKVLQAPAWIEFEGTVQVAQLRRTVTVKGKKSVEVVYVITSADVTAADPATLAAWIQGHWAVENKLHWVRDVTFDEDRSAAAAGATPQVMASIRNTVIAILRTTGWTNVAHALRHHARDLDRPIRAILTA</sequence>
<gene>
    <name evidence="3" type="ORF">EV386_0799</name>
</gene>
<organism evidence="3 4">
    <name type="scientific">Xylanimonas ulmi</name>
    <dbReference type="NCBI Taxonomy" id="228973"/>
    <lineage>
        <taxon>Bacteria</taxon>
        <taxon>Bacillati</taxon>
        <taxon>Actinomycetota</taxon>
        <taxon>Actinomycetes</taxon>
        <taxon>Micrococcales</taxon>
        <taxon>Promicromonosporaceae</taxon>
        <taxon>Xylanimonas</taxon>
    </lineage>
</organism>
<evidence type="ECO:0000313" key="3">
    <source>
        <dbReference type="EMBL" id="RZS60537.1"/>
    </source>
</evidence>
<comment type="caution">
    <text evidence="3">The sequence shown here is derived from an EMBL/GenBank/DDBJ whole genome shotgun (WGS) entry which is preliminary data.</text>
</comment>
<dbReference type="PANTHER" id="PTHR30298:SF0">
    <property type="entry name" value="PROTEIN YBFL-RELATED"/>
    <property type="match status" value="1"/>
</dbReference>
<name>A0A4Q7M192_9MICO</name>
<feature type="domain" description="Transposase IS4-like" evidence="1">
    <location>
        <begin position="116"/>
        <end position="322"/>
    </location>
</feature>
<dbReference type="InterPro" id="IPR047647">
    <property type="entry name" value="ISAs1_transpos"/>
</dbReference>
<feature type="domain" description="H repeat-associated protein N-terminal" evidence="2">
    <location>
        <begin position="22"/>
        <end position="107"/>
    </location>
</feature>
<proteinExistence type="predicted"/>
<dbReference type="NCBIfam" id="NF033564">
    <property type="entry name" value="transpos_ISAs1"/>
    <property type="match status" value="1"/>
</dbReference>
<evidence type="ECO:0000313" key="4">
    <source>
        <dbReference type="Proteomes" id="UP000293852"/>
    </source>
</evidence>
<dbReference type="InterPro" id="IPR032806">
    <property type="entry name" value="YbfD_N"/>
</dbReference>
<evidence type="ECO:0000259" key="2">
    <source>
        <dbReference type="Pfam" id="PF13808"/>
    </source>
</evidence>